<sequence length="85" mass="9653">MSAPSKLYSRRIPGDSSDGLRVRIESRLADKLRAAQARPEMLIKDAYQPSRSLIVRRALYLYLDSLTHMDAASIEREALELHKLA</sequence>
<evidence type="ECO:0000313" key="1">
    <source>
        <dbReference type="EMBL" id="KGC17451.1"/>
    </source>
</evidence>
<dbReference type="Proteomes" id="UP000029590">
    <property type="component" value="Unassembled WGS sequence"/>
</dbReference>
<name>A0AAW3FAT5_BURGA</name>
<dbReference type="KEGG" id="bgo:BM43_1074"/>
<dbReference type="AlphaFoldDB" id="A0AAW3FAT5"/>
<dbReference type="EMBL" id="JPGG01000015">
    <property type="protein sequence ID" value="KGC17451.1"/>
    <property type="molecule type" value="Genomic_DNA"/>
</dbReference>
<gene>
    <name evidence="1" type="ORF">DM48_4571</name>
</gene>
<organism evidence="1 2">
    <name type="scientific">Burkholderia gladioli</name>
    <name type="common">Pseudomonas marginata</name>
    <name type="synonym">Phytomonas marginata</name>
    <dbReference type="NCBI Taxonomy" id="28095"/>
    <lineage>
        <taxon>Bacteria</taxon>
        <taxon>Pseudomonadati</taxon>
        <taxon>Pseudomonadota</taxon>
        <taxon>Betaproteobacteria</taxon>
        <taxon>Burkholderiales</taxon>
        <taxon>Burkholderiaceae</taxon>
        <taxon>Burkholderia</taxon>
    </lineage>
</organism>
<reference evidence="1 2" key="1">
    <citation type="submission" date="2014-04" db="EMBL/GenBank/DDBJ databases">
        <authorList>
            <person name="Bishop-Lilly K.A."/>
            <person name="Broomall S.M."/>
            <person name="Chain P.S."/>
            <person name="Chertkov O."/>
            <person name="Coyne S.R."/>
            <person name="Daligault H.E."/>
            <person name="Davenport K.W."/>
            <person name="Erkkila T."/>
            <person name="Frey K.G."/>
            <person name="Gibbons H.S."/>
            <person name="Gu W."/>
            <person name="Jaissle J."/>
            <person name="Johnson S.L."/>
            <person name="Koroleva G.I."/>
            <person name="Ladner J.T."/>
            <person name="Lo C.-C."/>
            <person name="Minogue T.D."/>
            <person name="Munk C."/>
            <person name="Palacios G.F."/>
            <person name="Redden C.L."/>
            <person name="Rosenzweig C.N."/>
            <person name="Scholz M.B."/>
            <person name="Teshima H."/>
            <person name="Xu Y."/>
        </authorList>
    </citation>
    <scope>NUCLEOTIDE SEQUENCE [LARGE SCALE GENOMIC DNA]</scope>
    <source>
        <strain evidence="2">gladioli</strain>
    </source>
</reference>
<comment type="caution">
    <text evidence="1">The sequence shown here is derived from an EMBL/GenBank/DDBJ whole genome shotgun (WGS) entry which is preliminary data.</text>
</comment>
<protein>
    <submittedName>
        <fullName evidence="1">Uncharacterized protein</fullName>
    </submittedName>
</protein>
<proteinExistence type="predicted"/>
<accession>A0AAW3FAT5</accession>
<evidence type="ECO:0000313" key="2">
    <source>
        <dbReference type="Proteomes" id="UP000029590"/>
    </source>
</evidence>